<accession>A0A645BIT6</accession>
<organism evidence="1">
    <name type="scientific">bioreactor metagenome</name>
    <dbReference type="NCBI Taxonomy" id="1076179"/>
    <lineage>
        <taxon>unclassified sequences</taxon>
        <taxon>metagenomes</taxon>
        <taxon>ecological metagenomes</taxon>
    </lineage>
</organism>
<proteinExistence type="predicted"/>
<evidence type="ECO:0000313" key="1">
    <source>
        <dbReference type="EMBL" id="MPM65277.1"/>
    </source>
</evidence>
<protein>
    <submittedName>
        <fullName evidence="1">Uncharacterized protein</fullName>
    </submittedName>
</protein>
<dbReference type="AlphaFoldDB" id="A0A645BIT6"/>
<sequence length="176" mass="18775">MFTRSPREVSAGRTSISCLVTGTDSPVMADSSAFRFAHSKIRASAGTRSPASSWIISPGTSRAVSSRTSSPFRITLARGADILRRASSAFSALSSWEMEMQALTTTMSRMMRESIQSSPPLAARESTAAASSTRIMGSFICPSKRVSRPSCLCCSSSLRPCLSMRLPASVLLRPVA</sequence>
<comment type="caution">
    <text evidence="1">The sequence shown here is derived from an EMBL/GenBank/DDBJ whole genome shotgun (WGS) entry which is preliminary data.</text>
</comment>
<reference evidence="1" key="1">
    <citation type="submission" date="2019-08" db="EMBL/GenBank/DDBJ databases">
        <authorList>
            <person name="Kucharzyk K."/>
            <person name="Murdoch R.W."/>
            <person name="Higgins S."/>
            <person name="Loffler F."/>
        </authorList>
    </citation>
    <scope>NUCLEOTIDE SEQUENCE</scope>
</reference>
<gene>
    <name evidence="1" type="ORF">SDC9_112172</name>
</gene>
<name>A0A645BIT6_9ZZZZ</name>
<dbReference type="EMBL" id="VSSQ01020431">
    <property type="protein sequence ID" value="MPM65277.1"/>
    <property type="molecule type" value="Genomic_DNA"/>
</dbReference>